<sequence length="269" mass="30056">MDRLRDSFCRAFAGRSLLFVGDSIMGQWVSSFAHVLGKANANEGECFPGQGLLPFVLDFDVCASARSAGRAPVRLRFVRNELLLFNYSDAATRPLRNAKYKQQMCEWASKVHEAEVVVLNRGIHWQPDESFAAVLRETLASLAALPPPASGRRRRIVYRGTHAPVPGCNPALSPSAVSLESRLYSKYYMAHNPHHHWPDFDRQNQIARCIARAHGALYIDVWRMMTFRPDAALDRSDCVHSCMPGPVDEWSRLLLAFLVADADGSGMTL</sequence>
<evidence type="ECO:0000313" key="3">
    <source>
        <dbReference type="EMBL" id="KAG8465666.1"/>
    </source>
</evidence>
<reference evidence="3" key="1">
    <citation type="submission" date="2021-05" db="EMBL/GenBank/DDBJ databases">
        <title>The genome of the haptophyte Pavlova lutheri (Diacronema luteri, Pavlovales) - a model for lipid biosynthesis in eukaryotic algae.</title>
        <authorList>
            <person name="Hulatt C.J."/>
            <person name="Posewitz M.C."/>
        </authorList>
    </citation>
    <scope>NUCLEOTIDE SEQUENCE</scope>
    <source>
        <strain evidence="3">NIVA-4/92</strain>
    </source>
</reference>
<proteinExistence type="inferred from homology"/>
<dbReference type="Pfam" id="PF13839">
    <property type="entry name" value="PC-Esterase"/>
    <property type="match status" value="1"/>
</dbReference>
<comment type="caution">
    <text evidence="3">The sequence shown here is derived from an EMBL/GenBank/DDBJ whole genome shotgun (WGS) entry which is preliminary data.</text>
</comment>
<dbReference type="OrthoDB" id="630188at2759"/>
<dbReference type="EMBL" id="JAGTXO010000010">
    <property type="protein sequence ID" value="KAG8465666.1"/>
    <property type="molecule type" value="Genomic_DNA"/>
</dbReference>
<comment type="similarity">
    <text evidence="1">Belongs to the PC-esterase family. TBL subfamily.</text>
</comment>
<dbReference type="PANTHER" id="PTHR32285">
    <property type="entry name" value="PROTEIN TRICHOME BIREFRINGENCE-LIKE 9-RELATED"/>
    <property type="match status" value="1"/>
</dbReference>
<name>A0A8J6CC30_DIALT</name>
<dbReference type="AlphaFoldDB" id="A0A8J6CC30"/>
<evidence type="ECO:0000256" key="1">
    <source>
        <dbReference type="ARBA" id="ARBA00007727"/>
    </source>
</evidence>
<dbReference type="Proteomes" id="UP000751190">
    <property type="component" value="Unassembled WGS sequence"/>
</dbReference>
<feature type="domain" description="Trichome birefringence-like C-terminal" evidence="2">
    <location>
        <begin position="231"/>
        <end position="256"/>
    </location>
</feature>
<dbReference type="InterPro" id="IPR026057">
    <property type="entry name" value="TBL_C"/>
</dbReference>
<protein>
    <recommendedName>
        <fullName evidence="2">Trichome birefringence-like C-terminal domain-containing protein</fullName>
    </recommendedName>
</protein>
<dbReference type="PANTHER" id="PTHR32285:SF48">
    <property type="entry name" value="PROTEIN TRICHOME BIREFRINGENCE-LIKE 19"/>
    <property type="match status" value="1"/>
</dbReference>
<organism evidence="3 4">
    <name type="scientific">Diacronema lutheri</name>
    <name type="common">Unicellular marine alga</name>
    <name type="synonym">Monochrysis lutheri</name>
    <dbReference type="NCBI Taxonomy" id="2081491"/>
    <lineage>
        <taxon>Eukaryota</taxon>
        <taxon>Haptista</taxon>
        <taxon>Haptophyta</taxon>
        <taxon>Pavlovophyceae</taxon>
        <taxon>Pavlovales</taxon>
        <taxon>Pavlovaceae</taxon>
        <taxon>Diacronema</taxon>
    </lineage>
</organism>
<accession>A0A8J6CC30</accession>
<evidence type="ECO:0000313" key="4">
    <source>
        <dbReference type="Proteomes" id="UP000751190"/>
    </source>
</evidence>
<evidence type="ECO:0000259" key="2">
    <source>
        <dbReference type="Pfam" id="PF13839"/>
    </source>
</evidence>
<dbReference type="GO" id="GO:0016413">
    <property type="term" value="F:O-acetyltransferase activity"/>
    <property type="evidence" value="ECO:0007669"/>
    <property type="project" value="InterPro"/>
</dbReference>
<keyword evidence="4" id="KW-1185">Reference proteome</keyword>
<gene>
    <name evidence="3" type="ORF">KFE25_002973</name>
</gene>
<dbReference type="InterPro" id="IPR029962">
    <property type="entry name" value="TBL"/>
</dbReference>